<dbReference type="Gene3D" id="3.40.47.10">
    <property type="match status" value="1"/>
</dbReference>
<dbReference type="InterPro" id="IPR016039">
    <property type="entry name" value="Thiolase-like"/>
</dbReference>
<evidence type="ECO:0000313" key="4">
    <source>
        <dbReference type="Proteomes" id="UP000198942"/>
    </source>
</evidence>
<sequence>MYIKAASNISPQNTFGNQPYLSELAEYTGEQLTCIEPEYKTLIDPKLIRRMSRIIKMGVATGMDCLHQAGINAPDAIITGTAYGCLADTNTFLSKMVQQNEDALSPTPFIQSTHNTISAQIALLLQCHQYNNTFVNGGASFENALLDAMMLLYEGTAANVLVGGIDEITANSHAILKRMGLYRRFPVSNFELLNIPGEGTMAGEGAAFFMLSQEASGNDWAKIEGVSSFYKPRSIAEIQQHINTFLLTRHIDINEIDLVITGNNGDLKNDTVYGQLQQYDFANIPAINYKALCGEYPTSSAFAMWLAAHEIKNGVCSFVPQSNQIPLKKVLIYNHYQNIHHSLILLSAC</sequence>
<dbReference type="PANTHER" id="PTHR11712">
    <property type="entry name" value="POLYKETIDE SYNTHASE-RELATED"/>
    <property type="match status" value="1"/>
</dbReference>
<dbReference type="EMBL" id="FOCL01000022">
    <property type="protein sequence ID" value="SEP09962.1"/>
    <property type="molecule type" value="Genomic_DNA"/>
</dbReference>
<dbReference type="InterPro" id="IPR014030">
    <property type="entry name" value="Ketoacyl_synth_N"/>
</dbReference>
<dbReference type="SUPFAM" id="SSF53901">
    <property type="entry name" value="Thiolase-like"/>
    <property type="match status" value="1"/>
</dbReference>
<dbReference type="RefSeq" id="WP_091222604.1">
    <property type="nucleotide sequence ID" value="NZ_FOCL01000022.1"/>
</dbReference>
<dbReference type="GO" id="GO:0006633">
    <property type="term" value="P:fatty acid biosynthetic process"/>
    <property type="evidence" value="ECO:0007669"/>
    <property type="project" value="TreeGrafter"/>
</dbReference>
<feature type="domain" description="Beta-ketoacyl synthase-like N-terminal" evidence="2">
    <location>
        <begin position="43"/>
        <end position="169"/>
    </location>
</feature>
<dbReference type="PANTHER" id="PTHR11712:SF336">
    <property type="entry name" value="3-OXOACYL-[ACYL-CARRIER-PROTEIN] SYNTHASE, MITOCHONDRIAL"/>
    <property type="match status" value="1"/>
</dbReference>
<reference evidence="4" key="1">
    <citation type="submission" date="2016-10" db="EMBL/GenBank/DDBJ databases">
        <authorList>
            <person name="Varghese N."/>
            <person name="Submissions S."/>
        </authorList>
    </citation>
    <scope>NUCLEOTIDE SEQUENCE [LARGE SCALE GENOMIC DNA]</scope>
    <source>
        <strain evidence="4">Gh-48</strain>
    </source>
</reference>
<accession>A0A1H8V396</accession>
<evidence type="ECO:0000313" key="3">
    <source>
        <dbReference type="EMBL" id="SEP09962.1"/>
    </source>
</evidence>
<dbReference type="STRING" id="551995.SAMN05192574_12216"/>
<dbReference type="GO" id="GO:0004315">
    <property type="term" value="F:3-oxoacyl-[acyl-carrier-protein] synthase activity"/>
    <property type="evidence" value="ECO:0007669"/>
    <property type="project" value="TreeGrafter"/>
</dbReference>
<organism evidence="3 4">
    <name type="scientific">Mucilaginibacter gossypiicola</name>
    <dbReference type="NCBI Taxonomy" id="551995"/>
    <lineage>
        <taxon>Bacteria</taxon>
        <taxon>Pseudomonadati</taxon>
        <taxon>Bacteroidota</taxon>
        <taxon>Sphingobacteriia</taxon>
        <taxon>Sphingobacteriales</taxon>
        <taxon>Sphingobacteriaceae</taxon>
        <taxon>Mucilaginibacter</taxon>
    </lineage>
</organism>
<evidence type="ECO:0000259" key="2">
    <source>
        <dbReference type="Pfam" id="PF13723"/>
    </source>
</evidence>
<dbReference type="AlphaFoldDB" id="A0A1H8V396"/>
<keyword evidence="1" id="KW-0808">Transferase</keyword>
<evidence type="ECO:0000256" key="1">
    <source>
        <dbReference type="ARBA" id="ARBA00022679"/>
    </source>
</evidence>
<dbReference type="OrthoDB" id="1404523at2"/>
<keyword evidence="4" id="KW-1185">Reference proteome</keyword>
<dbReference type="InterPro" id="IPR000794">
    <property type="entry name" value="Beta-ketoacyl_synthase"/>
</dbReference>
<gene>
    <name evidence="3" type="ORF">SAMN05192574_12216</name>
</gene>
<dbReference type="Pfam" id="PF13723">
    <property type="entry name" value="Ketoacyl-synt_2"/>
    <property type="match status" value="1"/>
</dbReference>
<proteinExistence type="predicted"/>
<name>A0A1H8V396_9SPHI</name>
<dbReference type="Proteomes" id="UP000198942">
    <property type="component" value="Unassembled WGS sequence"/>
</dbReference>
<protein>
    <submittedName>
        <fullName evidence="3">Beta-ketoacyl synthase, N-terminal domain</fullName>
    </submittedName>
</protein>